<dbReference type="InterPro" id="IPR020892">
    <property type="entry name" value="Cyclophilin-type_PPIase_CS"/>
</dbReference>
<organism evidence="8 9">
    <name type="scientific">Kluyveromyces dobzhanskii CBS 2104</name>
    <dbReference type="NCBI Taxonomy" id="1427455"/>
    <lineage>
        <taxon>Eukaryota</taxon>
        <taxon>Fungi</taxon>
        <taxon>Dikarya</taxon>
        <taxon>Ascomycota</taxon>
        <taxon>Saccharomycotina</taxon>
        <taxon>Saccharomycetes</taxon>
        <taxon>Saccharomycetales</taxon>
        <taxon>Saccharomycetaceae</taxon>
        <taxon>Kluyveromyces</taxon>
    </lineage>
</organism>
<name>A0A0A8L2J2_9SACH</name>
<dbReference type="AlphaFoldDB" id="A0A0A8L2J2"/>
<dbReference type="SUPFAM" id="SSF50891">
    <property type="entry name" value="Cyclophilin-like"/>
    <property type="match status" value="1"/>
</dbReference>
<protein>
    <recommendedName>
        <fullName evidence="2">peptidylprolyl isomerase</fullName>
        <ecNumber evidence="2">5.2.1.8</ecNumber>
    </recommendedName>
</protein>
<accession>A0A0A8L2J2</accession>
<proteinExistence type="predicted"/>
<evidence type="ECO:0000259" key="7">
    <source>
        <dbReference type="PROSITE" id="PS50072"/>
    </source>
</evidence>
<dbReference type="PROSITE" id="PS00170">
    <property type="entry name" value="CSA_PPIASE_1"/>
    <property type="match status" value="1"/>
</dbReference>
<dbReference type="GO" id="GO:0000324">
    <property type="term" value="C:fungal-type vacuole"/>
    <property type="evidence" value="ECO:0007669"/>
    <property type="project" value="TreeGrafter"/>
</dbReference>
<sequence length="306" mass="34563">MVCKLLRVFCAAFLFASVAVGAIVEQTKVIYEPNPPVTKRVLFGINYTDVSTGEAKSIDVGIELYSSVVPKTVNNFMELARGVKGSLADKIIDISYKHTNFHRIIPDFMIQGGNVLPHVGPFSIYGYAFDDENFYLKHDRPGRLSMANSGPNTNACQFFITTSEKPLEHLDGKHVVFGQVFSGLEGLMKYVQHVQVDENNKPLHDVTITYTYTEELKIASLDHLHEEYTKKVEQFRSGDTSVGISLEEELEEGAKDEVQLENDYYYYQHPYSKFVFAFLFFGALATVYANRRSIIPKARNIVSVRS</sequence>
<keyword evidence="6" id="KW-0732">Signal</keyword>
<keyword evidence="5" id="KW-0812">Transmembrane</keyword>
<feature type="chain" id="PRO_5002055921" description="peptidylprolyl isomerase" evidence="6">
    <location>
        <begin position="22"/>
        <end position="306"/>
    </location>
</feature>
<dbReference type="PANTHER" id="PTHR11071:SF568">
    <property type="entry name" value="PEPTIDYL-PROLYL CIS-TRANS ISOMERASE CPR4-RELATED"/>
    <property type="match status" value="1"/>
</dbReference>
<evidence type="ECO:0000256" key="2">
    <source>
        <dbReference type="ARBA" id="ARBA00013194"/>
    </source>
</evidence>
<dbReference type="GO" id="GO:0005783">
    <property type="term" value="C:endoplasmic reticulum"/>
    <property type="evidence" value="ECO:0007669"/>
    <property type="project" value="TreeGrafter"/>
</dbReference>
<feature type="transmembrane region" description="Helical" evidence="5">
    <location>
        <begin position="271"/>
        <end position="289"/>
    </location>
</feature>
<dbReference type="InterPro" id="IPR029000">
    <property type="entry name" value="Cyclophilin-like_dom_sf"/>
</dbReference>
<comment type="caution">
    <text evidence="8">The sequence shown here is derived from an EMBL/GenBank/DDBJ whole genome shotgun (WGS) entry which is preliminary data.</text>
</comment>
<evidence type="ECO:0000313" key="8">
    <source>
        <dbReference type="EMBL" id="CDO93110.1"/>
    </source>
</evidence>
<dbReference type="Proteomes" id="UP000031516">
    <property type="component" value="Unassembled WGS sequence"/>
</dbReference>
<dbReference type="PROSITE" id="PS50072">
    <property type="entry name" value="CSA_PPIASE_2"/>
    <property type="match status" value="1"/>
</dbReference>
<dbReference type="PRINTS" id="PR00153">
    <property type="entry name" value="CSAPPISMRASE"/>
</dbReference>
<keyword evidence="3" id="KW-0697">Rotamase</keyword>
<dbReference type="EMBL" id="CCBQ010000019">
    <property type="protein sequence ID" value="CDO93110.1"/>
    <property type="molecule type" value="Genomic_DNA"/>
</dbReference>
<gene>
    <name evidence="8" type="ORF">KLDO_g1412</name>
</gene>
<feature type="signal peptide" evidence="6">
    <location>
        <begin position="1"/>
        <end position="21"/>
    </location>
</feature>
<keyword evidence="5" id="KW-0472">Membrane</keyword>
<dbReference type="Pfam" id="PF00160">
    <property type="entry name" value="Pro_isomerase"/>
    <property type="match status" value="1"/>
</dbReference>
<feature type="domain" description="PPIase cyclophilin-type" evidence="7">
    <location>
        <begin position="47"/>
        <end position="213"/>
    </location>
</feature>
<evidence type="ECO:0000256" key="6">
    <source>
        <dbReference type="SAM" id="SignalP"/>
    </source>
</evidence>
<dbReference type="Gene3D" id="2.40.100.10">
    <property type="entry name" value="Cyclophilin-like"/>
    <property type="match status" value="1"/>
</dbReference>
<dbReference type="GO" id="GO:0016018">
    <property type="term" value="F:cyclosporin A binding"/>
    <property type="evidence" value="ECO:0007669"/>
    <property type="project" value="TreeGrafter"/>
</dbReference>
<dbReference type="OrthoDB" id="193499at2759"/>
<dbReference type="FunFam" id="2.40.100.10:FF:000025">
    <property type="entry name" value="Peptidyl-prolyl cis-trans isomerase CYP19-2"/>
    <property type="match status" value="1"/>
</dbReference>
<dbReference type="PANTHER" id="PTHR11071">
    <property type="entry name" value="PEPTIDYL-PROLYL CIS-TRANS ISOMERASE"/>
    <property type="match status" value="1"/>
</dbReference>
<evidence type="ECO:0000256" key="5">
    <source>
        <dbReference type="SAM" id="Phobius"/>
    </source>
</evidence>
<evidence type="ECO:0000256" key="3">
    <source>
        <dbReference type="ARBA" id="ARBA00023110"/>
    </source>
</evidence>
<keyword evidence="4" id="KW-0413">Isomerase</keyword>
<comment type="catalytic activity">
    <reaction evidence="1">
        <text>[protein]-peptidylproline (omega=180) = [protein]-peptidylproline (omega=0)</text>
        <dbReference type="Rhea" id="RHEA:16237"/>
        <dbReference type="Rhea" id="RHEA-COMP:10747"/>
        <dbReference type="Rhea" id="RHEA-COMP:10748"/>
        <dbReference type="ChEBI" id="CHEBI:83833"/>
        <dbReference type="ChEBI" id="CHEBI:83834"/>
        <dbReference type="EC" id="5.2.1.8"/>
    </reaction>
</comment>
<dbReference type="InterPro" id="IPR002130">
    <property type="entry name" value="Cyclophilin-type_PPIase_dom"/>
</dbReference>
<dbReference type="GO" id="GO:0006457">
    <property type="term" value="P:protein folding"/>
    <property type="evidence" value="ECO:0007669"/>
    <property type="project" value="InterPro"/>
</dbReference>
<dbReference type="EC" id="5.2.1.8" evidence="2"/>
<evidence type="ECO:0000313" key="9">
    <source>
        <dbReference type="Proteomes" id="UP000031516"/>
    </source>
</evidence>
<evidence type="ECO:0000256" key="4">
    <source>
        <dbReference type="ARBA" id="ARBA00023235"/>
    </source>
</evidence>
<evidence type="ECO:0000256" key="1">
    <source>
        <dbReference type="ARBA" id="ARBA00000971"/>
    </source>
</evidence>
<keyword evidence="5" id="KW-1133">Transmembrane helix</keyword>
<reference evidence="8 9" key="1">
    <citation type="submission" date="2014-03" db="EMBL/GenBank/DDBJ databases">
        <title>The genome of Kluyveromyces dobzhanskii.</title>
        <authorList>
            <person name="Nystedt B."/>
            <person name="Astrom S."/>
        </authorList>
    </citation>
    <scope>NUCLEOTIDE SEQUENCE [LARGE SCALE GENOMIC DNA]</scope>
    <source>
        <strain evidence="8 9">CBS 2104</strain>
    </source>
</reference>
<dbReference type="GO" id="GO:0003755">
    <property type="term" value="F:peptidyl-prolyl cis-trans isomerase activity"/>
    <property type="evidence" value="ECO:0007669"/>
    <property type="project" value="UniProtKB-KW"/>
</dbReference>
<keyword evidence="9" id="KW-1185">Reference proteome</keyword>